<gene>
    <name evidence="2" type="ORF">E2C01_089634</name>
</gene>
<organism evidence="2 3">
    <name type="scientific">Portunus trituberculatus</name>
    <name type="common">Swimming crab</name>
    <name type="synonym">Neptunus trituberculatus</name>
    <dbReference type="NCBI Taxonomy" id="210409"/>
    <lineage>
        <taxon>Eukaryota</taxon>
        <taxon>Metazoa</taxon>
        <taxon>Ecdysozoa</taxon>
        <taxon>Arthropoda</taxon>
        <taxon>Crustacea</taxon>
        <taxon>Multicrustacea</taxon>
        <taxon>Malacostraca</taxon>
        <taxon>Eumalacostraca</taxon>
        <taxon>Eucarida</taxon>
        <taxon>Decapoda</taxon>
        <taxon>Pleocyemata</taxon>
        <taxon>Brachyura</taxon>
        <taxon>Eubrachyura</taxon>
        <taxon>Portunoidea</taxon>
        <taxon>Portunidae</taxon>
        <taxon>Portuninae</taxon>
        <taxon>Portunus</taxon>
    </lineage>
</organism>
<proteinExistence type="predicted"/>
<evidence type="ECO:0000313" key="2">
    <source>
        <dbReference type="EMBL" id="MPC94463.1"/>
    </source>
</evidence>
<feature type="compositionally biased region" description="Acidic residues" evidence="1">
    <location>
        <begin position="1"/>
        <end position="17"/>
    </location>
</feature>
<protein>
    <submittedName>
        <fullName evidence="2">Uncharacterized protein</fullName>
    </submittedName>
</protein>
<comment type="caution">
    <text evidence="2">The sequence shown here is derived from an EMBL/GenBank/DDBJ whole genome shotgun (WGS) entry which is preliminary data.</text>
</comment>
<name>A0A5B7JJB4_PORTR</name>
<dbReference type="Proteomes" id="UP000324222">
    <property type="component" value="Unassembled WGS sequence"/>
</dbReference>
<keyword evidence="3" id="KW-1185">Reference proteome</keyword>
<dbReference type="AlphaFoldDB" id="A0A5B7JJB4"/>
<sequence>MDKNEEVEEEEEEDSDNDEKPTQATLEGKARESSSGGRGNHWATAAAQGDPLAGHRVVAAPFTLRTRLSVSWWPRSLVTNNVDLLRAYHAGSSSSPRNRSPKESISVVKILAWTLELRRKGRRE</sequence>
<accession>A0A5B7JJB4</accession>
<dbReference type="EMBL" id="VSRR010098659">
    <property type="protein sequence ID" value="MPC94463.1"/>
    <property type="molecule type" value="Genomic_DNA"/>
</dbReference>
<evidence type="ECO:0000256" key="1">
    <source>
        <dbReference type="SAM" id="MobiDB-lite"/>
    </source>
</evidence>
<feature type="region of interest" description="Disordered" evidence="1">
    <location>
        <begin position="1"/>
        <end position="54"/>
    </location>
</feature>
<reference evidence="2 3" key="1">
    <citation type="submission" date="2019-05" db="EMBL/GenBank/DDBJ databases">
        <title>Another draft genome of Portunus trituberculatus and its Hox gene families provides insights of decapod evolution.</title>
        <authorList>
            <person name="Jeong J.-H."/>
            <person name="Song I."/>
            <person name="Kim S."/>
            <person name="Choi T."/>
            <person name="Kim D."/>
            <person name="Ryu S."/>
            <person name="Kim W."/>
        </authorList>
    </citation>
    <scope>NUCLEOTIDE SEQUENCE [LARGE SCALE GENOMIC DNA]</scope>
    <source>
        <tissue evidence="2">Muscle</tissue>
    </source>
</reference>
<evidence type="ECO:0000313" key="3">
    <source>
        <dbReference type="Proteomes" id="UP000324222"/>
    </source>
</evidence>